<evidence type="ECO:0000259" key="2">
    <source>
        <dbReference type="PROSITE" id="PS51272"/>
    </source>
</evidence>
<keyword evidence="1" id="KW-0732">Signal</keyword>
<evidence type="ECO:0000313" key="3">
    <source>
        <dbReference type="EMBL" id="GIO33195.1"/>
    </source>
</evidence>
<organism evidence="3 4">
    <name type="scientific">Paenibacillus albilobatus</name>
    <dbReference type="NCBI Taxonomy" id="2716884"/>
    <lineage>
        <taxon>Bacteria</taxon>
        <taxon>Bacillati</taxon>
        <taxon>Bacillota</taxon>
        <taxon>Bacilli</taxon>
        <taxon>Bacillales</taxon>
        <taxon>Paenibacillaceae</taxon>
        <taxon>Paenibacillus</taxon>
    </lineage>
</organism>
<dbReference type="Gene3D" id="2.60.40.1220">
    <property type="match status" value="4"/>
</dbReference>
<dbReference type="EMBL" id="BORQ01000005">
    <property type="protein sequence ID" value="GIO33195.1"/>
    <property type="molecule type" value="Genomic_DNA"/>
</dbReference>
<feature type="domain" description="SLH" evidence="2">
    <location>
        <begin position="103"/>
        <end position="168"/>
    </location>
</feature>
<dbReference type="Proteomes" id="UP000679779">
    <property type="component" value="Unassembled WGS sequence"/>
</dbReference>
<name>A0A919XLW3_9BACL</name>
<keyword evidence="4" id="KW-1185">Reference proteome</keyword>
<gene>
    <name evidence="3" type="ORF">J2TS6_43360</name>
</gene>
<protein>
    <recommendedName>
        <fullName evidence="2">SLH domain-containing protein</fullName>
    </recommendedName>
</protein>
<sequence length="1015" mass="110737">MSNKSYPIKENSIVMKVQGGEQKVMKKILTVALSTAMAFSMFASVAFGDSAVSVQDKYNSLEAKGIFNGYPDKQAHLERDMTRAEFAKVLTKLLGLKEVTGTLSYKDKGYDAKNWAVPYIEAVTAAGIMEGQDKVKQIFNYNGKVTVEEMATALVRALKLEVPANAENSASTWAKGYVQVAIDKGLIAKDINFQANATREQLVTAAYQADQIINLSVKEYKIAENGKDIEFTLTSGEVVKVTLEKALEPNKETEVKFKTSAGQEITAKVTWVVTAAQKIVSASGTNYKEVVINFDGELDQQTAENADNYKVAEFTKLESATLSSDKKSVTLLLQEDSKLSSQKTYNLKVNGVKNAGGTKTFNETVQFSAVDTQLPQVKEAKALGTKAFKVVFSEPVTQTTARNLANYKVDGKNISGHVDYTYPNIAFITTDLSVGKHTLTVQDVQDYANFKVAPVETDLTVAEDTAAPEVESVKATDLTKVEITFNESVKSISKVYHTSSSKNADYKIKDNKLILTFDKDKQLSLGENTIYVDGVTDYSGNSANRQIKVTPQLDTTRPTVAGVTSEVDGDVTKITVEFSKDVNATDIANRENFTLKKENGDIFTGKGFDTKGHPVNEPKFAVSKYNNEKLKNKVVLTTIGKLPSGKYTLEVAGVRDNTAIGNTIVPQSVSFTATEAGNIELNSAWYTVDEDNNYVVNVQFNKPVVTTGSGSALDVNKYNYVVGSTYYPFPSTSTEIKLYSSNTVQLTVPRKDVKVNFDAGNVSIRATNISDADGNFVSDKTVSLKDRKSSNIAVDKDSVKATAKNKIVADFKGELTRLFASDFEFTVGGKTYNSSDFSANIVNASAGKTSVEFKFYNDVIPAESGVVLKTVAQNDIRSVDGYGRYLEEIPTTPVADKIAPVLDKEANDKNPLSSVIKTNTVNGVTYYEAELTFVENVKVYFTTSAFKVAVNGNPTDTVNARTEGKKLYVQFKSSDIKSVNDILNLEVYLEGNANGKFVTDEAGNAAEDFQTSVRR</sequence>
<proteinExistence type="predicted"/>
<dbReference type="PROSITE" id="PS51272">
    <property type="entry name" value="SLH"/>
    <property type="match status" value="2"/>
</dbReference>
<reference evidence="3" key="1">
    <citation type="submission" date="2021-03" db="EMBL/GenBank/DDBJ databases">
        <title>Antimicrobial resistance genes in bacteria isolated from Japanese honey, and their potential for conferring macrolide and lincosamide resistance in the American foulbrood pathogen Paenibacillus larvae.</title>
        <authorList>
            <person name="Okamoto M."/>
            <person name="Kumagai M."/>
            <person name="Kanamori H."/>
            <person name="Takamatsu D."/>
        </authorList>
    </citation>
    <scope>NUCLEOTIDE SEQUENCE</scope>
    <source>
        <strain evidence="3">J2TS6</strain>
    </source>
</reference>
<feature type="domain" description="SLH" evidence="2">
    <location>
        <begin position="38"/>
        <end position="101"/>
    </location>
</feature>
<accession>A0A919XLW3</accession>
<comment type="caution">
    <text evidence="3">The sequence shown here is derived from an EMBL/GenBank/DDBJ whole genome shotgun (WGS) entry which is preliminary data.</text>
</comment>
<dbReference type="InterPro" id="IPR014755">
    <property type="entry name" value="Cu-Rt/internalin_Ig-like"/>
</dbReference>
<dbReference type="InterPro" id="IPR001119">
    <property type="entry name" value="SLH_dom"/>
</dbReference>
<dbReference type="RefSeq" id="WP_160044073.1">
    <property type="nucleotide sequence ID" value="NZ_BORQ01000005.1"/>
</dbReference>
<evidence type="ECO:0000313" key="4">
    <source>
        <dbReference type="Proteomes" id="UP000679779"/>
    </source>
</evidence>
<dbReference type="AlphaFoldDB" id="A0A919XLW3"/>
<evidence type="ECO:0000256" key="1">
    <source>
        <dbReference type="ARBA" id="ARBA00022729"/>
    </source>
</evidence>